<name>A0ABP9TLU9_9MICC</name>
<dbReference type="Proteomes" id="UP001501257">
    <property type="component" value="Unassembled WGS sequence"/>
</dbReference>
<feature type="transmembrane region" description="Helical" evidence="5">
    <location>
        <begin position="73"/>
        <end position="102"/>
    </location>
</feature>
<reference evidence="8" key="1">
    <citation type="journal article" date="2019" name="Int. J. Syst. Evol. Microbiol.">
        <title>The Global Catalogue of Microorganisms (GCM) 10K type strain sequencing project: providing services to taxonomists for standard genome sequencing and annotation.</title>
        <authorList>
            <consortium name="The Broad Institute Genomics Platform"/>
            <consortium name="The Broad Institute Genome Sequencing Center for Infectious Disease"/>
            <person name="Wu L."/>
            <person name="Ma J."/>
        </authorList>
    </citation>
    <scope>NUCLEOTIDE SEQUENCE [LARGE SCALE GENOMIC DNA]</scope>
    <source>
        <strain evidence="8">JCM 18952</strain>
    </source>
</reference>
<sequence>MNSNTGTTDEVPSARPVDRASTPWRFPTGEWAFLASDWRAFLAAAIDAVLVLGAGLVQYLTVMASPYGTQPQALAGAALVIVVTAWLYGFICFAGHTLGTLLCGTRIVKVRDGTAPGMLRAGWVMFVRTVIWVVCPIGPPLAAPNTNGKNIPQCRRFHISIRKDATARALGRDPVALEASHGRTNDAHKYVDLQPVAPKTPMDSYHSLVPSQFKDGSWAVQARLWRILLAWALDMGLGLVAIFVLSIVLLGETPRYSWEVAGSFVFFAPLFSWFYGMCCANGYTLGTLLAGTRIVRLKNGLAPGPWRGGWIMFYRLVLAWSAPFFIFFGMFDGSSTSGDMLRAFHVSIDVRRTKALNKG</sequence>
<dbReference type="RefSeq" id="WP_210102238.1">
    <property type="nucleotide sequence ID" value="NZ_BAABLK010000031.1"/>
</dbReference>
<evidence type="ECO:0000256" key="3">
    <source>
        <dbReference type="ARBA" id="ARBA00022989"/>
    </source>
</evidence>
<feature type="transmembrane region" description="Helical" evidence="5">
    <location>
        <begin position="312"/>
        <end position="331"/>
    </location>
</feature>
<evidence type="ECO:0000259" key="6">
    <source>
        <dbReference type="Pfam" id="PF06271"/>
    </source>
</evidence>
<feature type="domain" description="RDD" evidence="6">
    <location>
        <begin position="222"/>
        <end position="330"/>
    </location>
</feature>
<dbReference type="InterPro" id="IPR010432">
    <property type="entry name" value="RDD"/>
</dbReference>
<feature type="transmembrane region" description="Helical" evidence="5">
    <location>
        <begin position="270"/>
        <end position="291"/>
    </location>
</feature>
<feature type="transmembrane region" description="Helical" evidence="5">
    <location>
        <begin position="40"/>
        <end position="61"/>
    </location>
</feature>
<feature type="transmembrane region" description="Helical" evidence="5">
    <location>
        <begin position="227"/>
        <end position="250"/>
    </location>
</feature>
<keyword evidence="3 5" id="KW-1133">Transmembrane helix</keyword>
<keyword evidence="8" id="KW-1185">Reference proteome</keyword>
<accession>A0ABP9TLU9</accession>
<keyword evidence="2 5" id="KW-0812">Transmembrane</keyword>
<dbReference type="EMBL" id="BAABLK010000031">
    <property type="protein sequence ID" value="GAA5227616.1"/>
    <property type="molecule type" value="Genomic_DNA"/>
</dbReference>
<comment type="subcellular location">
    <subcellularLocation>
        <location evidence="1">Membrane</location>
        <topology evidence="1">Multi-pass membrane protein</topology>
    </subcellularLocation>
</comment>
<dbReference type="Pfam" id="PF06271">
    <property type="entry name" value="RDD"/>
    <property type="match status" value="2"/>
</dbReference>
<protein>
    <recommendedName>
        <fullName evidence="6">RDD domain-containing protein</fullName>
    </recommendedName>
</protein>
<evidence type="ECO:0000256" key="4">
    <source>
        <dbReference type="ARBA" id="ARBA00023136"/>
    </source>
</evidence>
<evidence type="ECO:0000256" key="1">
    <source>
        <dbReference type="ARBA" id="ARBA00004141"/>
    </source>
</evidence>
<feature type="domain" description="RDD" evidence="6">
    <location>
        <begin position="35"/>
        <end position="134"/>
    </location>
</feature>
<evidence type="ECO:0000313" key="8">
    <source>
        <dbReference type="Proteomes" id="UP001501257"/>
    </source>
</evidence>
<gene>
    <name evidence="7" type="ORF">GCM10025778_21490</name>
</gene>
<evidence type="ECO:0000313" key="7">
    <source>
        <dbReference type="EMBL" id="GAA5227616.1"/>
    </source>
</evidence>
<keyword evidence="4 5" id="KW-0472">Membrane</keyword>
<evidence type="ECO:0000256" key="5">
    <source>
        <dbReference type="SAM" id="Phobius"/>
    </source>
</evidence>
<organism evidence="7 8">
    <name type="scientific">Paeniglutamicibacter antarcticus</name>
    <dbReference type="NCBI Taxonomy" id="494023"/>
    <lineage>
        <taxon>Bacteria</taxon>
        <taxon>Bacillati</taxon>
        <taxon>Actinomycetota</taxon>
        <taxon>Actinomycetes</taxon>
        <taxon>Micrococcales</taxon>
        <taxon>Micrococcaceae</taxon>
        <taxon>Paeniglutamicibacter</taxon>
    </lineage>
</organism>
<evidence type="ECO:0000256" key="2">
    <source>
        <dbReference type="ARBA" id="ARBA00022692"/>
    </source>
</evidence>
<comment type="caution">
    <text evidence="7">The sequence shown here is derived from an EMBL/GenBank/DDBJ whole genome shotgun (WGS) entry which is preliminary data.</text>
</comment>
<proteinExistence type="predicted"/>